<dbReference type="InterPro" id="IPR012919">
    <property type="entry name" value="SUN_dom"/>
</dbReference>
<feature type="region of interest" description="Disordered" evidence="6">
    <location>
        <begin position="428"/>
        <end position="556"/>
    </location>
</feature>
<evidence type="ECO:0000256" key="4">
    <source>
        <dbReference type="ARBA" id="ARBA00023136"/>
    </source>
</evidence>
<dbReference type="PANTHER" id="PTHR12953">
    <property type="entry name" value="MEMBRANE PROTEIN CH1 RELATED"/>
    <property type="match status" value="1"/>
</dbReference>
<keyword evidence="2" id="KW-0812">Transmembrane</keyword>
<dbReference type="GO" id="GO:0012505">
    <property type="term" value="C:endomembrane system"/>
    <property type="evidence" value="ECO:0007669"/>
    <property type="project" value="UniProtKB-SubCell"/>
</dbReference>
<feature type="compositionally biased region" description="Polar residues" evidence="6">
    <location>
        <begin position="542"/>
        <end position="552"/>
    </location>
</feature>
<dbReference type="Gene3D" id="2.60.120.260">
    <property type="entry name" value="Galactose-binding domain-like"/>
    <property type="match status" value="1"/>
</dbReference>
<organism evidence="8 9">
    <name type="scientific">Heterodera trifolii</name>
    <dbReference type="NCBI Taxonomy" id="157864"/>
    <lineage>
        <taxon>Eukaryota</taxon>
        <taxon>Metazoa</taxon>
        <taxon>Ecdysozoa</taxon>
        <taxon>Nematoda</taxon>
        <taxon>Chromadorea</taxon>
        <taxon>Rhabditida</taxon>
        <taxon>Tylenchina</taxon>
        <taxon>Tylenchomorpha</taxon>
        <taxon>Tylenchoidea</taxon>
        <taxon>Heteroderidae</taxon>
        <taxon>Heteroderinae</taxon>
        <taxon>Heterodera</taxon>
    </lineage>
</organism>
<reference evidence="8 9" key="1">
    <citation type="submission" date="2024-10" db="EMBL/GenBank/DDBJ databases">
        <authorList>
            <person name="Kim D."/>
        </authorList>
    </citation>
    <scope>NUCLEOTIDE SEQUENCE [LARGE SCALE GENOMIC DNA]</scope>
    <source>
        <strain evidence="8">BH-2024</strain>
    </source>
</reference>
<feature type="compositionally biased region" description="Low complexity" evidence="6">
    <location>
        <begin position="521"/>
        <end position="530"/>
    </location>
</feature>
<keyword evidence="3" id="KW-1133">Transmembrane helix</keyword>
<feature type="region of interest" description="Disordered" evidence="6">
    <location>
        <begin position="41"/>
        <end position="112"/>
    </location>
</feature>
<feature type="compositionally biased region" description="Basic and acidic residues" evidence="6">
    <location>
        <begin position="430"/>
        <end position="446"/>
    </location>
</feature>
<dbReference type="Proteomes" id="UP001620626">
    <property type="component" value="Unassembled WGS sequence"/>
</dbReference>
<evidence type="ECO:0000256" key="5">
    <source>
        <dbReference type="SAM" id="Coils"/>
    </source>
</evidence>
<evidence type="ECO:0000313" key="9">
    <source>
        <dbReference type="Proteomes" id="UP001620626"/>
    </source>
</evidence>
<evidence type="ECO:0000256" key="1">
    <source>
        <dbReference type="ARBA" id="ARBA00004308"/>
    </source>
</evidence>
<dbReference type="PANTHER" id="PTHR12953:SF0">
    <property type="entry name" value="SUN DOMAIN-CONTAINING OSSIFICATION FACTOR"/>
    <property type="match status" value="1"/>
</dbReference>
<evidence type="ECO:0000313" key="8">
    <source>
        <dbReference type="EMBL" id="KAL3097181.1"/>
    </source>
</evidence>
<feature type="compositionally biased region" description="Low complexity" evidence="6">
    <location>
        <begin position="448"/>
        <end position="495"/>
    </location>
</feature>
<protein>
    <recommendedName>
        <fullName evidence="7">SUN domain-containing protein</fullName>
    </recommendedName>
</protein>
<evidence type="ECO:0000256" key="6">
    <source>
        <dbReference type="SAM" id="MobiDB-lite"/>
    </source>
</evidence>
<feature type="domain" description="SUN" evidence="7">
    <location>
        <begin position="87"/>
        <end position="252"/>
    </location>
</feature>
<proteinExistence type="predicted"/>
<comment type="subcellular location">
    <subcellularLocation>
        <location evidence="1">Endomembrane system</location>
    </subcellularLocation>
</comment>
<keyword evidence="5" id="KW-0175">Coiled coil</keyword>
<gene>
    <name evidence="8" type="ORF">niasHT_030176</name>
</gene>
<feature type="coiled-coil region" evidence="5">
    <location>
        <begin position="591"/>
        <end position="648"/>
    </location>
</feature>
<evidence type="ECO:0000259" key="7">
    <source>
        <dbReference type="PROSITE" id="PS51469"/>
    </source>
</evidence>
<accession>A0ABD2K2R5</accession>
<dbReference type="AlphaFoldDB" id="A0ABD2K2R5"/>
<keyword evidence="9" id="KW-1185">Reference proteome</keyword>
<comment type="caution">
    <text evidence="8">The sequence shown here is derived from an EMBL/GenBank/DDBJ whole genome shotgun (WGS) entry which is preliminary data.</text>
</comment>
<dbReference type="InterPro" id="IPR045120">
    <property type="entry name" value="Suco/Slp1-like"/>
</dbReference>
<dbReference type="Pfam" id="PF07738">
    <property type="entry name" value="Sad1_UNC"/>
    <property type="match status" value="1"/>
</dbReference>
<evidence type="ECO:0000256" key="3">
    <source>
        <dbReference type="ARBA" id="ARBA00022989"/>
    </source>
</evidence>
<evidence type="ECO:0000256" key="2">
    <source>
        <dbReference type="ARBA" id="ARBA00022692"/>
    </source>
</evidence>
<name>A0ABD2K2R5_9BILA</name>
<keyword evidence="4" id="KW-0472">Membrane</keyword>
<dbReference type="PROSITE" id="PS51469">
    <property type="entry name" value="SUN"/>
    <property type="match status" value="1"/>
</dbReference>
<feature type="compositionally biased region" description="Low complexity" evidence="6">
    <location>
        <begin position="56"/>
        <end position="73"/>
    </location>
</feature>
<dbReference type="EMBL" id="JBICBT010000846">
    <property type="protein sequence ID" value="KAL3097181.1"/>
    <property type="molecule type" value="Genomic_DNA"/>
</dbReference>
<sequence>MYLLQLIRGYPHFIPFLIILMLTPCTDRLLSTSASLVNDTSPHSVVQSEQLRHDSPSVASPTDDDAATPAEATNTQSSLPPVEQPPFSSLPPTHATIADNQQQQHPHPKRNYASKDCGAKVLYWNAEAENRGAILNDPERDDYMRNPCERAQNKFLIIELCETIQPTALEIANFELFSSSPRQFRVWGSERYPTQEWALIGEFEALDNREVQLFNVLEHTSYAKFVKLELLTHYGSEHYCTLSTFRMYGTSMVDEYEAETVVAVDAMQQQQHQQQMDSVFGRTFSTLPSTNSAAVNEAVVATGGEEDNRQNSGNSTITEKTPLTTVVIHKPTDQPDVLRRCRKCPYELASQCDWFCHVFFGHHQNQRTTEMTKATDSSPPSATLPLAKVSSSLLMEFLNRISPIRSAICAASSIPRLKTCELNGNNQKAATEKMETEKVATDEQKHTQNNQQQRQTVQGEQQQKQNQSPGTGSSTNNANDDSKSNNKNTDNSFNSGSSNIPHDAEKGAQKQPPQTPPPPVQQQQTVQQPKRPTLDAKVVDKSNLTPMPGTSSTHKESVFMKLNKRLTVLEQNMSLSSEHLLELSRRCVNGAARAESELKQQREGIAKEAERMAKQEANRVETEMRQKITELQNEVRRLSQQLQSVQTTVQATGTGGFFYRPMLSPMHGYSASDSHCRGEQACLISDAMMGTTLSPLHSTSAAPYSANSIPVSAHSTFEGKTMDGLWTTSQVVYLMLLVQLGTLVMLKLSRVLFARVLQQCWSAIAAQPFSTSAATQLKHLSTPSSAETTTTANLTDTIMNTSRHSLPLLNSSSLH</sequence>